<gene>
    <name evidence="1" type="ORF">VL20_3241</name>
</gene>
<keyword evidence="2" id="KW-1185">Reference proteome</keyword>
<organism evidence="1 2">
    <name type="scientific">Microcystis panniformis FACHB-1757</name>
    <dbReference type="NCBI Taxonomy" id="1638788"/>
    <lineage>
        <taxon>Bacteria</taxon>
        <taxon>Bacillati</taxon>
        <taxon>Cyanobacteriota</taxon>
        <taxon>Cyanophyceae</taxon>
        <taxon>Oscillatoriophycideae</taxon>
        <taxon>Chroococcales</taxon>
        <taxon>Microcystaceae</taxon>
        <taxon>Microcystis</taxon>
    </lineage>
</organism>
<protein>
    <submittedName>
        <fullName evidence="1">Uncharacterized protein</fullName>
    </submittedName>
</protein>
<reference evidence="1 2" key="1">
    <citation type="journal article" date="2016" name="Stand. Genomic Sci.">
        <title>Complete genome sequence and genomic characterization of Microcystis panniformis FACHB 1757 by third-generation sequencing.</title>
        <authorList>
            <person name="Zhang J.Y."/>
            <person name="Guan R."/>
            <person name="Zhang H.J."/>
            <person name="Li H."/>
            <person name="Xiao P."/>
            <person name="Yu G.L."/>
            <person name="Du L."/>
            <person name="Cao D.M."/>
            <person name="Zhu B.C."/>
            <person name="Li R.H."/>
            <person name="Lu Z.H."/>
        </authorList>
    </citation>
    <scope>NUCLEOTIDE SEQUENCE [LARGE SCALE GENOMIC DNA]</scope>
    <source>
        <strain evidence="1 2">FACHB-1757</strain>
    </source>
</reference>
<evidence type="ECO:0000313" key="2">
    <source>
        <dbReference type="Proteomes" id="UP000068167"/>
    </source>
</evidence>
<name>A0A0K1S279_9CHRO</name>
<dbReference type="KEGG" id="mpk:VL20_3241"/>
<sequence>MWVFKVRSSFTLNRIVKKPLVISITNGFLPGEITRIWNYIEEPKPA</sequence>
<evidence type="ECO:0000313" key="1">
    <source>
        <dbReference type="EMBL" id="AKV68254.1"/>
    </source>
</evidence>
<dbReference type="AlphaFoldDB" id="A0A0K1S279"/>
<proteinExistence type="predicted"/>
<dbReference type="EMBL" id="CP011339">
    <property type="protein sequence ID" value="AKV68254.1"/>
    <property type="molecule type" value="Genomic_DNA"/>
</dbReference>
<dbReference type="Proteomes" id="UP000068167">
    <property type="component" value="Chromosome"/>
</dbReference>
<accession>A0A0K1S279</accession>